<dbReference type="PROSITE" id="PS00939">
    <property type="entry name" value="RIBOSOMAL_L1E"/>
    <property type="match status" value="1"/>
</dbReference>
<keyword evidence="4 6" id="KW-0689">Ribosomal protein</keyword>
<dbReference type="RefSeq" id="WP_149565125.1">
    <property type="nucleotide sequence ID" value="NZ_AP018930.1"/>
</dbReference>
<dbReference type="GO" id="GO:0005840">
    <property type="term" value="C:ribosome"/>
    <property type="evidence" value="ECO:0007669"/>
    <property type="project" value="UniProtKB-KW"/>
</dbReference>
<evidence type="ECO:0000256" key="1">
    <source>
        <dbReference type="ARBA" id="ARBA00010528"/>
    </source>
</evidence>
<proteinExistence type="inferred from homology"/>
<evidence type="ECO:0000256" key="2">
    <source>
        <dbReference type="ARBA" id="ARBA00022730"/>
    </source>
</evidence>
<dbReference type="Pfam" id="PF00573">
    <property type="entry name" value="Ribosomal_L4"/>
    <property type="match status" value="1"/>
</dbReference>
<dbReference type="GO" id="GO:1990904">
    <property type="term" value="C:ribonucleoprotein complex"/>
    <property type="evidence" value="ECO:0007669"/>
    <property type="project" value="UniProtKB-KW"/>
</dbReference>
<dbReference type="GO" id="GO:0006412">
    <property type="term" value="P:translation"/>
    <property type="evidence" value="ECO:0007669"/>
    <property type="project" value="UniProtKB-UniRule"/>
</dbReference>
<evidence type="ECO:0000313" key="7">
    <source>
        <dbReference type="EMBL" id="BBG27159.1"/>
    </source>
</evidence>
<dbReference type="InterPro" id="IPR013000">
    <property type="entry name" value="Ribosomal_uL4_euk/arc_CS"/>
</dbReference>
<gene>
    <name evidence="6" type="primary">rpl4</name>
    <name evidence="7" type="ORF">IC007_1691</name>
</gene>
<dbReference type="InterPro" id="IPR023574">
    <property type="entry name" value="Ribosomal_uL4_dom_sf"/>
</dbReference>
<dbReference type="Gene3D" id="3.40.1370.10">
    <property type="match status" value="1"/>
</dbReference>
<dbReference type="PANTHER" id="PTHR19431">
    <property type="entry name" value="60S RIBOSOMAL PROTEIN L4"/>
    <property type="match status" value="1"/>
</dbReference>
<evidence type="ECO:0000313" key="8">
    <source>
        <dbReference type="Proteomes" id="UP000325030"/>
    </source>
</evidence>
<comment type="subunit">
    <text evidence="6">Part of the 50S ribosomal subunit.</text>
</comment>
<keyword evidence="3 6" id="KW-0694">RNA-binding</keyword>
<dbReference type="GO" id="GO:0003735">
    <property type="term" value="F:structural constituent of ribosome"/>
    <property type="evidence" value="ECO:0007669"/>
    <property type="project" value="InterPro"/>
</dbReference>
<dbReference type="InterPro" id="IPR045240">
    <property type="entry name" value="Ribosomal_uL4_euk/arch"/>
</dbReference>
<keyword evidence="5 6" id="KW-0687">Ribonucleoprotein</keyword>
<dbReference type="EMBL" id="AP018930">
    <property type="protein sequence ID" value="BBG27159.1"/>
    <property type="molecule type" value="Genomic_DNA"/>
</dbReference>
<reference evidence="8" key="1">
    <citation type="submission" date="2018-09" db="EMBL/GenBank/DDBJ databases">
        <title>Complete Genome Sequencing of Sulfolobus sp. JCM 16834.</title>
        <authorList>
            <person name="Kato S."/>
            <person name="Itoh T."/>
            <person name="Ohkuma M."/>
        </authorList>
    </citation>
    <scope>NUCLEOTIDE SEQUENCE [LARGE SCALE GENOMIC DNA]</scope>
    <source>
        <strain evidence="8">IC-007</strain>
    </source>
</reference>
<comment type="similarity">
    <text evidence="1 6">Belongs to the universal ribosomal protein uL4 family.</text>
</comment>
<evidence type="ECO:0000256" key="6">
    <source>
        <dbReference type="HAMAP-Rule" id="MF_01328"/>
    </source>
</evidence>
<dbReference type="GeneID" id="41718028"/>
<evidence type="ECO:0000256" key="4">
    <source>
        <dbReference type="ARBA" id="ARBA00022980"/>
    </source>
</evidence>
<comment type="function">
    <text evidence="6">One of the primary rRNA binding proteins, this protein initially binds near the 5'-end of the 23S rRNA. It is important during the early stages of 50S assembly. It makes multiple contacts with different domains of the 23S rRNA in the assembled 50S subunit and ribosome.</text>
</comment>
<comment type="function">
    <text evidence="6">Forms part of the polypeptide exit tunnel.</text>
</comment>
<organism evidence="7 8">
    <name type="scientific">Sulfuracidifex tepidarius</name>
    <dbReference type="NCBI Taxonomy" id="1294262"/>
    <lineage>
        <taxon>Archaea</taxon>
        <taxon>Thermoproteota</taxon>
        <taxon>Thermoprotei</taxon>
        <taxon>Sulfolobales</taxon>
        <taxon>Sulfolobaceae</taxon>
        <taxon>Sulfuracidifex</taxon>
    </lineage>
</organism>
<dbReference type="SUPFAM" id="SSF52166">
    <property type="entry name" value="Ribosomal protein L4"/>
    <property type="match status" value="1"/>
</dbReference>
<dbReference type="InterPro" id="IPR002136">
    <property type="entry name" value="Ribosomal_uL4"/>
</dbReference>
<accession>A0A510E3T5</accession>
<dbReference type="GO" id="GO:0019843">
    <property type="term" value="F:rRNA binding"/>
    <property type="evidence" value="ECO:0007669"/>
    <property type="project" value="UniProtKB-UniRule"/>
</dbReference>
<keyword evidence="2 6" id="KW-0699">rRNA-binding</keyword>
<evidence type="ECO:0000256" key="3">
    <source>
        <dbReference type="ARBA" id="ARBA00022884"/>
    </source>
</evidence>
<protein>
    <recommendedName>
        <fullName evidence="6">Large ribosomal subunit protein uL4</fullName>
    </recommendedName>
</protein>
<name>A0A510E3T5_9CREN</name>
<sequence length="264" mass="28907">MYLELSQKKAQVFSREGKTENEISLPLIFSYPLREDLIRRAFHASFTSGLQPKGRDPNAGRRTSAESFGINLGMARVPRVKISGDAALAPNTVGGRASFPPSPREKIVEYINKKEMKMAVISALSATTDVELVKKRGHKFSSSNLPIIIKDDVAQLSKASEIEKLLDALGVLQDVERVKQGRSIRAGKGKMRGRKYKVPRGPLLVTHSFDLPIIRAFRNLAGADVTTSSEVSIIHLAPGGLAGRLTIYTESSITELNKRLGAKE</sequence>
<dbReference type="InterPro" id="IPR019970">
    <property type="entry name" value="Ribosomall_uL4-arc"/>
</dbReference>
<dbReference type="AlphaFoldDB" id="A0A510E3T5"/>
<evidence type="ECO:0000256" key="5">
    <source>
        <dbReference type="ARBA" id="ARBA00023274"/>
    </source>
</evidence>
<dbReference type="NCBIfam" id="TIGR03672">
    <property type="entry name" value="rpl4p_arch"/>
    <property type="match status" value="1"/>
</dbReference>
<dbReference type="HAMAP" id="MF_01328_A">
    <property type="entry name" value="Ribosomal_uL4_A"/>
    <property type="match status" value="1"/>
</dbReference>
<dbReference type="Proteomes" id="UP000325030">
    <property type="component" value="Chromosome"/>
</dbReference>